<keyword evidence="1 3" id="KW-0853">WD repeat</keyword>
<dbReference type="SMART" id="SM00320">
    <property type="entry name" value="WD40"/>
    <property type="match status" value="14"/>
</dbReference>
<dbReference type="AlphaFoldDB" id="A0A5K7ZXA4"/>
<dbReference type="PRINTS" id="PR00320">
    <property type="entry name" value="GPROTEINBRPT"/>
</dbReference>
<reference evidence="5 6" key="1">
    <citation type="submission" date="2019-11" db="EMBL/GenBank/DDBJ databases">
        <title>Comparative genomics of hydrocarbon-degrading Desulfosarcina strains.</title>
        <authorList>
            <person name="Watanabe M."/>
            <person name="Kojima H."/>
            <person name="Fukui M."/>
        </authorList>
    </citation>
    <scope>NUCLEOTIDE SEQUENCE [LARGE SCALE GENOMIC DNA]</scope>
    <source>
        <strain evidence="5 6">28bB2T</strain>
    </source>
</reference>
<dbReference type="KEGG" id="dov:DSCO28_54240"/>
<dbReference type="Proteomes" id="UP000425960">
    <property type="component" value="Chromosome"/>
</dbReference>
<sequence>MVSPGHLDSVLCVDIGPHRKYAVSAGKDKTARVWDLDSGRQLRVLKGHTEIVTTVAFGPTGKYILTGSYDETIRLWDMHSGKEIKCLKEKWPYADGLVGIRKTIKIGIHQGNEEKLPIEKGITTATFSLDGKSIISGCQNGTINIWDIETGKIKKKLKGHSGAVHALSIHPTMERLASGSEDKTIRIWDLKTGECLQSLIGPKECILSIAFHPHGNQIIASGYGKDIILWELKGGTIDSRIKGHPEFTSSVRFSPDGNHIISGGSDAKINIWNYNTKKIENTLNGHRSYVNSISTDARGKYIFSGGRDNTCFLWHINSRRPIKSFNSCLDRIQQNIKKAAFTHDDKMICVSSGDGYIHLWDTKRAILIKSLPAGNAEITDFLIKNDSSQIVSGSEDGNLRILDLYRGITIKTFPVNKHGINALVFSNDEHTVITGGADEIIRVMNLNDGKLIFKLDGHLVPINSMAYNSRGNKLYSAGKTTFNKPPRKSYQSAIDRYLGGRERLLRLWNMEDKKELPIQNNRFKGHTDTINKIVFSEALNSLFTAGDDGRIIRWNLETGKRQKRYEGHTGTVNALAVSKDGKYLASGGKDRTIRLWDCRSGKNIKIFKGKQGIITTLDFNAKSNRLVSGGDDGSIKIWDLDNLLEIVRCYRFPNGEWISLTPDNYYASSPEASDLIYWRFPKSLETYSFSQFEIFFRRPEIIQRRLFGKKDAGKPIPPLKQPPKLLFEDHLEIFRATTKQYTIRYQVESQNTVKKTCIFVNGKPAVSQHVDKKQKVFEHQVDLDSGLSRITIIAFDDSGFSSNPKYVDIIQKNTDTKKPDLYLLTVGISHYPNLPSVWQLDYAHSDAQAIAKTLKGQEGKIFSKVAISQLLNENATKGAITRSIKELNAAQKEDVTIIYLAGHGIQDKNSQFQFLTSTYNMSSPHNNSLSWETLKGCVRQLKGRVILLLDACHSGRVVDRYAAPNDDLAEFLFAKDRGGIMVFSASKGRQNSIESNEFGSGFGIFTYALVKGLNGNEEGIDKDFNGFIEFSELIDYVKNYVTVETKGLQTPWLSRKEMFGDFPIAIVSN</sequence>
<feature type="domain" description="Peptidase C14 caspase" evidence="4">
    <location>
        <begin position="824"/>
        <end position="1062"/>
    </location>
</feature>
<dbReference type="PANTHER" id="PTHR19848:SF8">
    <property type="entry name" value="F-BOX AND WD REPEAT DOMAIN CONTAINING 7"/>
    <property type="match status" value="1"/>
</dbReference>
<dbReference type="Pfam" id="PF00656">
    <property type="entry name" value="Peptidase_C14"/>
    <property type="match status" value="1"/>
</dbReference>
<dbReference type="InterPro" id="IPR011047">
    <property type="entry name" value="Quinoprotein_ADH-like_sf"/>
</dbReference>
<accession>A0A5K7ZXA4</accession>
<feature type="repeat" description="WD" evidence="3">
    <location>
        <begin position="199"/>
        <end position="240"/>
    </location>
</feature>
<dbReference type="InterPro" id="IPR011600">
    <property type="entry name" value="Pept_C14_caspase"/>
</dbReference>
<dbReference type="Gene3D" id="3.40.50.1460">
    <property type="match status" value="1"/>
</dbReference>
<dbReference type="InterPro" id="IPR001680">
    <property type="entry name" value="WD40_rpt"/>
</dbReference>
<dbReference type="InterPro" id="IPR020472">
    <property type="entry name" value="WD40_PAC1"/>
</dbReference>
<dbReference type="InterPro" id="IPR036322">
    <property type="entry name" value="WD40_repeat_dom_sf"/>
</dbReference>
<feature type="repeat" description="WD" evidence="3">
    <location>
        <begin position="607"/>
        <end position="642"/>
    </location>
</feature>
<feature type="repeat" description="WD" evidence="3">
    <location>
        <begin position="3"/>
        <end position="44"/>
    </location>
</feature>
<keyword evidence="2" id="KW-0677">Repeat</keyword>
<feature type="repeat" description="WD" evidence="3">
    <location>
        <begin position="329"/>
        <end position="370"/>
    </location>
</feature>
<evidence type="ECO:0000313" key="6">
    <source>
        <dbReference type="Proteomes" id="UP000425960"/>
    </source>
</evidence>
<evidence type="ECO:0000259" key="4">
    <source>
        <dbReference type="Pfam" id="PF00656"/>
    </source>
</evidence>
<dbReference type="PROSITE" id="PS00678">
    <property type="entry name" value="WD_REPEATS_1"/>
    <property type="match status" value="6"/>
</dbReference>
<dbReference type="InterPro" id="IPR015943">
    <property type="entry name" value="WD40/YVTN_repeat-like_dom_sf"/>
</dbReference>
<dbReference type="PROSITE" id="PS50294">
    <property type="entry name" value="WD_REPEATS_REGION"/>
    <property type="match status" value="8"/>
</dbReference>
<evidence type="ECO:0000256" key="1">
    <source>
        <dbReference type="ARBA" id="ARBA00022574"/>
    </source>
</evidence>
<name>A0A5K7ZXA4_9BACT</name>
<dbReference type="SUPFAM" id="SSF50998">
    <property type="entry name" value="Quinoprotein alcohol dehydrogenase-like"/>
    <property type="match status" value="1"/>
</dbReference>
<dbReference type="SUPFAM" id="SSF52129">
    <property type="entry name" value="Caspase-like"/>
    <property type="match status" value="1"/>
</dbReference>
<dbReference type="GO" id="GO:0006508">
    <property type="term" value="P:proteolysis"/>
    <property type="evidence" value="ECO:0007669"/>
    <property type="project" value="InterPro"/>
</dbReference>
<feature type="repeat" description="WD" evidence="3">
    <location>
        <begin position="157"/>
        <end position="198"/>
    </location>
</feature>
<dbReference type="Gene3D" id="2.130.10.10">
    <property type="entry name" value="YVTN repeat-like/Quinoprotein amine dehydrogenase"/>
    <property type="match status" value="4"/>
</dbReference>
<dbReference type="InterPro" id="IPR019775">
    <property type="entry name" value="WD40_repeat_CS"/>
</dbReference>
<evidence type="ECO:0000256" key="2">
    <source>
        <dbReference type="ARBA" id="ARBA00022737"/>
    </source>
</evidence>
<feature type="repeat" description="WD" evidence="3">
    <location>
        <begin position="241"/>
        <end position="282"/>
    </location>
</feature>
<organism evidence="5 6">
    <name type="scientific">Desulfosarcina ovata subsp. sediminis</name>
    <dbReference type="NCBI Taxonomy" id="885957"/>
    <lineage>
        <taxon>Bacteria</taxon>
        <taxon>Pseudomonadati</taxon>
        <taxon>Thermodesulfobacteriota</taxon>
        <taxon>Desulfobacteria</taxon>
        <taxon>Desulfobacterales</taxon>
        <taxon>Desulfosarcinaceae</taxon>
        <taxon>Desulfosarcina</taxon>
    </lineage>
</organism>
<gene>
    <name evidence="5" type="ORF">DSCO28_54240</name>
</gene>
<evidence type="ECO:0000313" key="5">
    <source>
        <dbReference type="EMBL" id="BBO84858.1"/>
    </source>
</evidence>
<feature type="repeat" description="WD" evidence="3">
    <location>
        <begin position="122"/>
        <end position="156"/>
    </location>
</feature>
<proteinExistence type="predicted"/>
<feature type="repeat" description="WD" evidence="3">
    <location>
        <begin position="523"/>
        <end position="564"/>
    </location>
</feature>
<dbReference type="PROSITE" id="PS50082">
    <property type="entry name" value="WD_REPEATS_2"/>
    <property type="match status" value="11"/>
</dbReference>
<dbReference type="EMBL" id="AP021876">
    <property type="protein sequence ID" value="BBO84858.1"/>
    <property type="molecule type" value="Genomic_DNA"/>
</dbReference>
<dbReference type="CDD" id="cd00200">
    <property type="entry name" value="WD40"/>
    <property type="match status" value="2"/>
</dbReference>
<dbReference type="GO" id="GO:0004197">
    <property type="term" value="F:cysteine-type endopeptidase activity"/>
    <property type="evidence" value="ECO:0007669"/>
    <property type="project" value="InterPro"/>
</dbReference>
<feature type="repeat" description="WD" evidence="3">
    <location>
        <begin position="283"/>
        <end position="324"/>
    </location>
</feature>
<dbReference type="SUPFAM" id="SSF50978">
    <property type="entry name" value="WD40 repeat-like"/>
    <property type="match status" value="1"/>
</dbReference>
<protein>
    <recommendedName>
        <fullName evidence="4">Peptidase C14 caspase domain-containing protein</fullName>
    </recommendedName>
</protein>
<evidence type="ECO:0000256" key="3">
    <source>
        <dbReference type="PROSITE-ProRule" id="PRU00221"/>
    </source>
</evidence>
<dbReference type="PANTHER" id="PTHR19848">
    <property type="entry name" value="WD40 REPEAT PROTEIN"/>
    <property type="match status" value="1"/>
</dbReference>
<feature type="repeat" description="WD" evidence="3">
    <location>
        <begin position="45"/>
        <end position="86"/>
    </location>
</feature>
<feature type="repeat" description="WD" evidence="3">
    <location>
        <begin position="565"/>
        <end position="606"/>
    </location>
</feature>
<dbReference type="Pfam" id="PF00400">
    <property type="entry name" value="WD40"/>
    <property type="match status" value="12"/>
</dbReference>
<dbReference type="InterPro" id="IPR029030">
    <property type="entry name" value="Caspase-like_dom_sf"/>
</dbReference>